<evidence type="ECO:0000313" key="1">
    <source>
        <dbReference type="EMBL" id="ETK78343.1"/>
    </source>
</evidence>
<dbReference type="EMBL" id="KI688226">
    <property type="protein sequence ID" value="ETK78343.1"/>
    <property type="molecule type" value="Genomic_DNA"/>
</dbReference>
<dbReference type="AlphaFoldDB" id="W2G5K3"/>
<dbReference type="Proteomes" id="UP000053236">
    <property type="component" value="Unassembled WGS sequence"/>
</dbReference>
<evidence type="ECO:0000313" key="2">
    <source>
        <dbReference type="EMBL" id="ETL85010.1"/>
    </source>
</evidence>
<sequence>MAGCNHMMLVNFTVAPDCIAWARLVFQTTTHYTRLKSLQNL</sequence>
<gene>
    <name evidence="1" type="ORF">L915_15603</name>
    <name evidence="2" type="ORF">L917_15317</name>
</gene>
<name>W2G5K3_PHYNI</name>
<protein>
    <submittedName>
        <fullName evidence="1">Uncharacterized protein</fullName>
    </submittedName>
</protein>
<proteinExistence type="predicted"/>
<reference evidence="1" key="2">
    <citation type="submission" date="2013-11" db="EMBL/GenBank/DDBJ databases">
        <title>The Genome Sequence of Phytophthora parasitica CJ02B3.</title>
        <authorList>
            <consortium name="The Broad Institute Genomics Platform"/>
            <person name="Russ C."/>
            <person name="Tyler B."/>
            <person name="Panabieres F."/>
            <person name="Shan W."/>
            <person name="Tripathy S."/>
            <person name="Grunwald N."/>
            <person name="Machado M."/>
            <person name="Johnson C.S."/>
            <person name="Arredondo F."/>
            <person name="Hong C."/>
            <person name="Coffey M."/>
            <person name="Young S.K."/>
            <person name="Zeng Q."/>
            <person name="Gargeya S."/>
            <person name="Fitzgerald M."/>
            <person name="Abouelleil A."/>
            <person name="Alvarado L."/>
            <person name="Chapman S.B."/>
            <person name="Gainer-Dewar J."/>
            <person name="Goldberg J."/>
            <person name="Griggs A."/>
            <person name="Gujja S."/>
            <person name="Hansen M."/>
            <person name="Howarth C."/>
            <person name="Imamovic A."/>
            <person name="Ireland A."/>
            <person name="Larimer J."/>
            <person name="McCowan C."/>
            <person name="Murphy C."/>
            <person name="Pearson M."/>
            <person name="Poon T.W."/>
            <person name="Priest M."/>
            <person name="Roberts A."/>
            <person name="Saif S."/>
            <person name="Shea T."/>
            <person name="Sykes S."/>
            <person name="Wortman J."/>
            <person name="Nusbaum C."/>
            <person name="Birren B."/>
        </authorList>
    </citation>
    <scope>NUCLEOTIDE SEQUENCE [LARGE SCALE GENOMIC DNA]</scope>
    <source>
        <strain evidence="1">CJ02B3</strain>
    </source>
</reference>
<dbReference type="Proteomes" id="UP000054423">
    <property type="component" value="Unassembled WGS sequence"/>
</dbReference>
<accession>W2G5K3</accession>
<reference evidence="2" key="1">
    <citation type="submission" date="2013-11" db="EMBL/GenBank/DDBJ databases">
        <title>The Genome Sequence of Phytophthora parasitica CHvinca01.</title>
        <authorList>
            <consortium name="The Broad Institute Genomics Platform"/>
            <person name="Russ C."/>
            <person name="Tyler B."/>
            <person name="Panabieres F."/>
            <person name="Shan W."/>
            <person name="Tripathy S."/>
            <person name="Grunwald N."/>
            <person name="Machado M."/>
            <person name="Johnson C.S."/>
            <person name="Arredondo F."/>
            <person name="Hong C."/>
            <person name="Coffey M."/>
            <person name="Young S.K."/>
            <person name="Zeng Q."/>
            <person name="Gargeya S."/>
            <person name="Fitzgerald M."/>
            <person name="Abouelleil A."/>
            <person name="Alvarado L."/>
            <person name="Chapman S.B."/>
            <person name="Gainer-Dewar J."/>
            <person name="Goldberg J."/>
            <person name="Griggs A."/>
            <person name="Gujja S."/>
            <person name="Hansen M."/>
            <person name="Howarth C."/>
            <person name="Imamovic A."/>
            <person name="Ireland A."/>
            <person name="Larimer J."/>
            <person name="McCowan C."/>
            <person name="Murphy C."/>
            <person name="Pearson M."/>
            <person name="Poon T.W."/>
            <person name="Priest M."/>
            <person name="Roberts A."/>
            <person name="Saif S."/>
            <person name="Shea T."/>
            <person name="Sykes S."/>
            <person name="Wortman J."/>
            <person name="Nusbaum C."/>
            <person name="Birren B."/>
        </authorList>
    </citation>
    <scope>NUCLEOTIDE SEQUENCE [LARGE SCALE GENOMIC DNA]</scope>
    <source>
        <strain evidence="2">CHvinca01</strain>
    </source>
</reference>
<dbReference type="EMBL" id="KI681671">
    <property type="protein sequence ID" value="ETL85010.1"/>
    <property type="molecule type" value="Genomic_DNA"/>
</dbReference>
<organism evidence="1">
    <name type="scientific">Phytophthora nicotianae</name>
    <name type="common">Potato buckeye rot agent</name>
    <name type="synonym">Phytophthora parasitica</name>
    <dbReference type="NCBI Taxonomy" id="4792"/>
    <lineage>
        <taxon>Eukaryota</taxon>
        <taxon>Sar</taxon>
        <taxon>Stramenopiles</taxon>
        <taxon>Oomycota</taxon>
        <taxon>Peronosporomycetes</taxon>
        <taxon>Peronosporales</taxon>
        <taxon>Peronosporaceae</taxon>
        <taxon>Phytophthora</taxon>
    </lineage>
</organism>